<dbReference type="Pfam" id="PF01548">
    <property type="entry name" value="DEDD_Tnp_IS110"/>
    <property type="match status" value="1"/>
</dbReference>
<name>A0ABV5AM06_9BACL</name>
<gene>
    <name evidence="2" type="ORF">KKP3000_004378</name>
</gene>
<evidence type="ECO:0000313" key="3">
    <source>
        <dbReference type="Proteomes" id="UP001579974"/>
    </source>
</evidence>
<dbReference type="Proteomes" id="UP001579974">
    <property type="component" value="Unassembled WGS sequence"/>
</dbReference>
<dbReference type="EMBL" id="JBDXSU010000087">
    <property type="protein sequence ID" value="MFB5193295.1"/>
    <property type="molecule type" value="Genomic_DNA"/>
</dbReference>
<feature type="domain" description="Transposase IS110-like N-terminal" evidence="1">
    <location>
        <begin position="5"/>
        <end position="69"/>
    </location>
</feature>
<feature type="non-terminal residue" evidence="2">
    <location>
        <position position="175"/>
    </location>
</feature>
<sequence length="175" mass="19781">MDDNNPTKNDRKDARVISQLVKDGRYSVPNIPEDIYAEIRVGMNQRGRLIEDLKRVQGRVHNWLDRFFPEFTSVFKDWEGQAALVCLHTFPLPVDVGSTTEVEIVRAWRDGGISRGVGVSRARQLLSAASTSIGITEGLQMARRELQILLGQYDLLHAQLEELLTEIEQLVGQIP</sequence>
<keyword evidence="3" id="KW-1185">Reference proteome</keyword>
<reference evidence="2 3" key="1">
    <citation type="journal article" date="2024" name="Int. J. Mol. Sci.">
        <title>Exploration of Alicyclobacillus spp. Genome in Search of Antibiotic Resistance.</title>
        <authorList>
            <person name="Bucka-Kolendo J."/>
            <person name="Kiousi D.E."/>
            <person name="Dekowska A."/>
            <person name="Mikolajczuk-Szczyrba A."/>
            <person name="Karadedos D.M."/>
            <person name="Michael P."/>
            <person name="Galanis A."/>
            <person name="Sokolowska B."/>
        </authorList>
    </citation>
    <scope>NUCLEOTIDE SEQUENCE [LARGE SCALE GENOMIC DNA]</scope>
    <source>
        <strain evidence="2 3">KKP 3000</strain>
    </source>
</reference>
<protein>
    <submittedName>
        <fullName evidence="2">Transposase</fullName>
    </submittedName>
</protein>
<organism evidence="2 3">
    <name type="scientific">Alicyclobacillus fastidiosus</name>
    <dbReference type="NCBI Taxonomy" id="392011"/>
    <lineage>
        <taxon>Bacteria</taxon>
        <taxon>Bacillati</taxon>
        <taxon>Bacillota</taxon>
        <taxon>Bacilli</taxon>
        <taxon>Bacillales</taxon>
        <taxon>Alicyclobacillaceae</taxon>
        <taxon>Alicyclobacillus</taxon>
    </lineage>
</organism>
<dbReference type="InterPro" id="IPR002525">
    <property type="entry name" value="Transp_IS110-like_N"/>
</dbReference>
<dbReference type="RefSeq" id="WP_375330630.1">
    <property type="nucleotide sequence ID" value="NZ_JBDXSU010000087.1"/>
</dbReference>
<accession>A0ABV5AM06</accession>
<comment type="caution">
    <text evidence="2">The sequence shown here is derived from an EMBL/GenBank/DDBJ whole genome shotgun (WGS) entry which is preliminary data.</text>
</comment>
<proteinExistence type="predicted"/>
<evidence type="ECO:0000259" key="1">
    <source>
        <dbReference type="Pfam" id="PF01548"/>
    </source>
</evidence>
<evidence type="ECO:0000313" key="2">
    <source>
        <dbReference type="EMBL" id="MFB5193295.1"/>
    </source>
</evidence>